<proteinExistence type="inferred from homology"/>
<evidence type="ECO:0000256" key="2">
    <source>
        <dbReference type="ARBA" id="ARBA00022448"/>
    </source>
</evidence>
<dbReference type="InterPro" id="IPR016024">
    <property type="entry name" value="ARM-type_fold"/>
</dbReference>
<dbReference type="SMART" id="SM00185">
    <property type="entry name" value="ARM"/>
    <property type="match status" value="7"/>
</dbReference>
<keyword evidence="4 5" id="KW-0653">Protein transport</keyword>
<keyword evidence="2 5" id="KW-0813">Transport</keyword>
<name>A0ABQ8XIA2_9EUKA</name>
<evidence type="ECO:0000313" key="7">
    <source>
        <dbReference type="EMBL" id="KAJ6232378.1"/>
    </source>
</evidence>
<gene>
    <name evidence="7" type="ORF">M0813_04900</name>
</gene>
<dbReference type="Pfam" id="PF01749">
    <property type="entry name" value="IBB"/>
    <property type="match status" value="1"/>
</dbReference>
<accession>A0ABQ8XIA2</accession>
<evidence type="ECO:0000256" key="1">
    <source>
        <dbReference type="ARBA" id="ARBA00010394"/>
    </source>
</evidence>
<comment type="similarity">
    <text evidence="1 5">Belongs to the importin alpha family.</text>
</comment>
<dbReference type="PIRSF" id="PIRSF005673">
    <property type="entry name" value="Importin_alpha"/>
    <property type="match status" value="1"/>
</dbReference>
<dbReference type="Pfam" id="PF16186">
    <property type="entry name" value="Arm_3"/>
    <property type="match status" value="1"/>
</dbReference>
<dbReference type="PANTHER" id="PTHR23316">
    <property type="entry name" value="IMPORTIN ALPHA"/>
    <property type="match status" value="1"/>
</dbReference>
<dbReference type="InterPro" id="IPR000225">
    <property type="entry name" value="Armadillo"/>
</dbReference>
<feature type="domain" description="IBB" evidence="6">
    <location>
        <begin position="1"/>
        <end position="57"/>
    </location>
</feature>
<organism evidence="7 8">
    <name type="scientific">Anaeramoeba flamelloides</name>
    <dbReference type="NCBI Taxonomy" id="1746091"/>
    <lineage>
        <taxon>Eukaryota</taxon>
        <taxon>Metamonada</taxon>
        <taxon>Anaeramoebidae</taxon>
        <taxon>Anaeramoeba</taxon>
    </lineage>
</organism>
<evidence type="ECO:0000313" key="8">
    <source>
        <dbReference type="Proteomes" id="UP001150062"/>
    </source>
</evidence>
<dbReference type="Pfam" id="PF00514">
    <property type="entry name" value="Arm"/>
    <property type="match status" value="4"/>
</dbReference>
<dbReference type="Gene3D" id="1.25.10.10">
    <property type="entry name" value="Leucine-rich Repeat Variant"/>
    <property type="match status" value="1"/>
</dbReference>
<dbReference type="SUPFAM" id="SSF48371">
    <property type="entry name" value="ARM repeat"/>
    <property type="match status" value="1"/>
</dbReference>
<protein>
    <recommendedName>
        <fullName evidence="5">Importin subunit alpha</fullName>
    </recommendedName>
</protein>
<dbReference type="InterPro" id="IPR032413">
    <property type="entry name" value="Arm_3"/>
</dbReference>
<evidence type="ECO:0000256" key="5">
    <source>
        <dbReference type="PIRNR" id="PIRNR005673"/>
    </source>
</evidence>
<dbReference type="EMBL" id="JAOAOG010000292">
    <property type="protein sequence ID" value="KAJ6232378.1"/>
    <property type="molecule type" value="Genomic_DNA"/>
</dbReference>
<dbReference type="PROSITE" id="PS51214">
    <property type="entry name" value="IBB"/>
    <property type="match status" value="1"/>
</dbReference>
<reference evidence="7" key="1">
    <citation type="submission" date="2022-08" db="EMBL/GenBank/DDBJ databases">
        <title>Novel sulfate-reducing endosymbionts in the free-living metamonad Anaeramoeba.</title>
        <authorList>
            <person name="Jerlstrom-Hultqvist J."/>
            <person name="Cepicka I."/>
            <person name="Gallot-Lavallee L."/>
            <person name="Salas-Leiva D."/>
            <person name="Curtis B.A."/>
            <person name="Zahonova K."/>
            <person name="Pipaliya S."/>
            <person name="Dacks J."/>
            <person name="Roger A.J."/>
        </authorList>
    </citation>
    <scope>NUCLEOTIDE SEQUENCE</scope>
    <source>
        <strain evidence="7">Schooner1</strain>
    </source>
</reference>
<dbReference type="Proteomes" id="UP001150062">
    <property type="component" value="Unassembled WGS sequence"/>
</dbReference>
<dbReference type="InterPro" id="IPR002652">
    <property type="entry name" value="Importin-a_IBB"/>
</dbReference>
<dbReference type="InterPro" id="IPR011989">
    <property type="entry name" value="ARM-like"/>
</dbReference>
<keyword evidence="3" id="KW-0677">Repeat</keyword>
<keyword evidence="8" id="KW-1185">Reference proteome</keyword>
<sequence>MTNFEKKLAMRQTLFKKKSTKDSNIKKRIECIISYSKNKRENNLMKRRNIQVTSKNEKSSLKKEFDLKEALNRLPQIVNQLTCENPQLQFQATQQIRMILAIETDPPIDQVVSYDIIPTLVNFLRQSKNEALQFEAAWTLTNIASGTSKHTELIVKSNTIPVFVELIRSSNEKTQEQAIWALGNIGKNAAWSLSNLCRGKPSPDFEMIKKVLPILLELLKTQVKLIIIDACWSLAHLSSNSLINIQTILDANICPILAKLIKMESPEIRAPVLRCIGNLVTGNHKQTQMVLDCNILSSLKGLLLIGTTFFRTETCWALSNICAGTYQQIQMVIEAGFLPCLKNIIMNDSFPVQKQAGWALANMIDGGLKSQIRYLANNGAIPQLCNMLLINDGLILKVTLSAIEKVLKIGEDDAQKNGFIQNKYIICFEESDGFQKIDKLQNHSNRSVSMLATYLCYGYFSDDSDDDDYDSDDDSDDDDQEDFGMENGQNIFKTFFQQNKPTISILNYPKKEL</sequence>
<dbReference type="InterPro" id="IPR024931">
    <property type="entry name" value="Importin_alpha"/>
</dbReference>
<evidence type="ECO:0000259" key="6">
    <source>
        <dbReference type="PROSITE" id="PS51214"/>
    </source>
</evidence>
<evidence type="ECO:0000256" key="4">
    <source>
        <dbReference type="ARBA" id="ARBA00022927"/>
    </source>
</evidence>
<evidence type="ECO:0000256" key="3">
    <source>
        <dbReference type="ARBA" id="ARBA00022737"/>
    </source>
</evidence>
<comment type="caution">
    <text evidence="7">The sequence shown here is derived from an EMBL/GenBank/DDBJ whole genome shotgun (WGS) entry which is preliminary data.</text>
</comment>